<proteinExistence type="predicted"/>
<accession>A0A2S8FHN0</accession>
<evidence type="ECO:0000313" key="2">
    <source>
        <dbReference type="EMBL" id="PQO31691.1"/>
    </source>
</evidence>
<feature type="transmembrane region" description="Helical" evidence="1">
    <location>
        <begin position="36"/>
        <end position="58"/>
    </location>
</feature>
<comment type="caution">
    <text evidence="2">The sequence shown here is derived from an EMBL/GenBank/DDBJ whole genome shotgun (WGS) entry which is preliminary data.</text>
</comment>
<reference evidence="2 3" key="1">
    <citation type="submission" date="2018-02" db="EMBL/GenBank/DDBJ databases">
        <title>Comparative genomes isolates from brazilian mangrove.</title>
        <authorList>
            <person name="Araujo J.E."/>
            <person name="Taketani R.G."/>
            <person name="Silva M.C.P."/>
            <person name="Loureco M.V."/>
            <person name="Andreote F.D."/>
        </authorList>
    </citation>
    <scope>NUCLEOTIDE SEQUENCE [LARGE SCALE GENOMIC DNA]</scope>
    <source>
        <strain evidence="2 3">NAP PRIS-MGV</strain>
    </source>
</reference>
<dbReference type="EMBL" id="PUIB01000019">
    <property type="protein sequence ID" value="PQO31691.1"/>
    <property type="molecule type" value="Genomic_DNA"/>
</dbReference>
<keyword evidence="1" id="KW-0472">Membrane</keyword>
<dbReference type="AlphaFoldDB" id="A0A2S8FHN0"/>
<sequence length="128" mass="14164">MARKSVTWVAWGWLTLLGLMLLIPLMGIIVDQATALSSLVFPIFTGAMLGAATLVAVVHLRKHPWSWSFVLALWALFLILFHRQLGLLLVGSLLGVGLIIFRTAVLGGIKRAFAWGKQRFKRDAKQAK</sequence>
<dbReference type="OrthoDB" id="291202at2"/>
<gene>
    <name evidence="2" type="ORF">C5Y98_19960</name>
</gene>
<dbReference type="Proteomes" id="UP000239388">
    <property type="component" value="Unassembled WGS sequence"/>
</dbReference>
<dbReference type="RefSeq" id="WP_105356826.1">
    <property type="nucleotide sequence ID" value="NZ_PUIB01000019.1"/>
</dbReference>
<organism evidence="2 3">
    <name type="scientific">Blastopirellula marina</name>
    <dbReference type="NCBI Taxonomy" id="124"/>
    <lineage>
        <taxon>Bacteria</taxon>
        <taxon>Pseudomonadati</taxon>
        <taxon>Planctomycetota</taxon>
        <taxon>Planctomycetia</taxon>
        <taxon>Pirellulales</taxon>
        <taxon>Pirellulaceae</taxon>
        <taxon>Blastopirellula</taxon>
    </lineage>
</organism>
<evidence type="ECO:0000313" key="3">
    <source>
        <dbReference type="Proteomes" id="UP000239388"/>
    </source>
</evidence>
<keyword evidence="1" id="KW-1133">Transmembrane helix</keyword>
<evidence type="ECO:0000256" key="1">
    <source>
        <dbReference type="SAM" id="Phobius"/>
    </source>
</evidence>
<keyword evidence="1" id="KW-0812">Transmembrane</keyword>
<protein>
    <submittedName>
        <fullName evidence="2">Uncharacterized protein</fullName>
    </submittedName>
</protein>
<feature type="transmembrane region" description="Helical" evidence="1">
    <location>
        <begin position="87"/>
        <end position="109"/>
    </location>
</feature>
<feature type="transmembrane region" description="Helical" evidence="1">
    <location>
        <begin position="7"/>
        <end position="30"/>
    </location>
</feature>
<name>A0A2S8FHN0_9BACT</name>
<feature type="transmembrane region" description="Helical" evidence="1">
    <location>
        <begin position="65"/>
        <end position="81"/>
    </location>
</feature>